<name>A0A3Q3M305_9TELE</name>
<dbReference type="AlphaFoldDB" id="A0A3Q3M305"/>
<reference evidence="1" key="2">
    <citation type="submission" date="2025-09" db="UniProtKB">
        <authorList>
            <consortium name="Ensembl"/>
        </authorList>
    </citation>
    <scope>IDENTIFICATION</scope>
</reference>
<dbReference type="InParanoid" id="A0A3Q3M305"/>
<evidence type="ECO:0000313" key="2">
    <source>
        <dbReference type="Proteomes" id="UP000261640"/>
    </source>
</evidence>
<dbReference type="Ensembl" id="ENSMAMT00000020259.2">
    <property type="protein sequence ID" value="ENSMAMP00000019732.2"/>
    <property type="gene ID" value="ENSMAMG00000013287.2"/>
</dbReference>
<dbReference type="Proteomes" id="UP000261640">
    <property type="component" value="Unplaced"/>
</dbReference>
<dbReference type="GeneTree" id="ENSGT00940000176950"/>
<accession>A0A3Q3M305</accession>
<organism evidence="1 2">
    <name type="scientific">Mastacembelus armatus</name>
    <name type="common">zig-zag eel</name>
    <dbReference type="NCBI Taxonomy" id="205130"/>
    <lineage>
        <taxon>Eukaryota</taxon>
        <taxon>Metazoa</taxon>
        <taxon>Chordata</taxon>
        <taxon>Craniata</taxon>
        <taxon>Vertebrata</taxon>
        <taxon>Euteleostomi</taxon>
        <taxon>Actinopterygii</taxon>
        <taxon>Neopterygii</taxon>
        <taxon>Teleostei</taxon>
        <taxon>Neoteleostei</taxon>
        <taxon>Acanthomorphata</taxon>
        <taxon>Anabantaria</taxon>
        <taxon>Synbranchiformes</taxon>
        <taxon>Mastacembelidae</taxon>
        <taxon>Mastacembelus</taxon>
    </lineage>
</organism>
<reference evidence="1" key="1">
    <citation type="submission" date="2025-08" db="UniProtKB">
        <authorList>
            <consortium name="Ensembl"/>
        </authorList>
    </citation>
    <scope>IDENTIFICATION</scope>
</reference>
<evidence type="ECO:0000313" key="1">
    <source>
        <dbReference type="Ensembl" id="ENSMAMP00000019732.2"/>
    </source>
</evidence>
<keyword evidence="2" id="KW-1185">Reference proteome</keyword>
<proteinExistence type="predicted"/>
<sequence>NICHCPWCPVPRQRQVGQGKMSCLVDAFAARAAIQTELQVLSGIVGLSQLLWDPHCQGQVAAHLAHNYSYTNVASVQLYMAPWDAVDGVSTAHSAIVKGSREVVCDGLVDPLVCAPLIGLEDDARKENHLIIWS</sequence>
<protein>
    <submittedName>
        <fullName evidence="1">Uncharacterized protein</fullName>
    </submittedName>
</protein>